<evidence type="ECO:0000313" key="2">
    <source>
        <dbReference type="Proteomes" id="UP000625682"/>
    </source>
</evidence>
<sequence>MLMPALTYTSATPAPATGRLMATPLALLAPARRTNTLDGPIAPEKDGSR</sequence>
<protein>
    <submittedName>
        <fullName evidence="1">Uncharacterized protein</fullName>
    </submittedName>
</protein>
<reference evidence="1" key="2">
    <citation type="submission" date="2020-09" db="EMBL/GenBank/DDBJ databases">
        <authorList>
            <person name="Sun Q."/>
            <person name="Zhou Y."/>
        </authorList>
    </citation>
    <scope>NUCLEOTIDE SEQUENCE</scope>
    <source>
        <strain evidence="1">CGMCC 4.7272</strain>
    </source>
</reference>
<dbReference type="Proteomes" id="UP000625682">
    <property type="component" value="Unassembled WGS sequence"/>
</dbReference>
<dbReference type="EMBL" id="BMMU01000060">
    <property type="protein sequence ID" value="GGJ70435.1"/>
    <property type="molecule type" value="Genomic_DNA"/>
</dbReference>
<evidence type="ECO:0000313" key="1">
    <source>
        <dbReference type="EMBL" id="GGJ70435.1"/>
    </source>
</evidence>
<name>A0A917UNH9_9ACTN</name>
<reference evidence="1" key="1">
    <citation type="journal article" date="2014" name="Int. J. Syst. Evol. Microbiol.">
        <title>Complete genome sequence of Corynebacterium casei LMG S-19264T (=DSM 44701T), isolated from a smear-ripened cheese.</title>
        <authorList>
            <consortium name="US DOE Joint Genome Institute (JGI-PGF)"/>
            <person name="Walter F."/>
            <person name="Albersmeier A."/>
            <person name="Kalinowski J."/>
            <person name="Ruckert C."/>
        </authorList>
    </citation>
    <scope>NUCLEOTIDE SEQUENCE</scope>
    <source>
        <strain evidence="1">CGMCC 4.7272</strain>
    </source>
</reference>
<comment type="caution">
    <text evidence="1">The sequence shown here is derived from an EMBL/GenBank/DDBJ whole genome shotgun (WGS) entry which is preliminary data.</text>
</comment>
<dbReference type="AlphaFoldDB" id="A0A917UNH9"/>
<proteinExistence type="predicted"/>
<gene>
    <name evidence="1" type="ORF">GCM10012282_79090</name>
</gene>
<keyword evidence="2" id="KW-1185">Reference proteome</keyword>
<accession>A0A917UNH9</accession>
<organism evidence="1 2">
    <name type="scientific">Streptomyces lacrimifluminis</name>
    <dbReference type="NCBI Taxonomy" id="1500077"/>
    <lineage>
        <taxon>Bacteria</taxon>
        <taxon>Bacillati</taxon>
        <taxon>Actinomycetota</taxon>
        <taxon>Actinomycetes</taxon>
        <taxon>Kitasatosporales</taxon>
        <taxon>Streptomycetaceae</taxon>
        <taxon>Streptomyces</taxon>
    </lineage>
</organism>